<dbReference type="InterPro" id="IPR027417">
    <property type="entry name" value="P-loop_NTPase"/>
</dbReference>
<dbReference type="AlphaFoldDB" id="V2XFP2"/>
<dbReference type="GO" id="GO:0016226">
    <property type="term" value="P:iron-sulfur cluster assembly"/>
    <property type="evidence" value="ECO:0007669"/>
    <property type="project" value="InterPro"/>
</dbReference>
<dbReference type="STRING" id="1381753.V2XFP2"/>
<dbReference type="EMBL" id="AWSO01000333">
    <property type="protein sequence ID" value="ESK91616.1"/>
    <property type="molecule type" value="Genomic_DNA"/>
</dbReference>
<evidence type="ECO:0000256" key="7">
    <source>
        <dbReference type="SAM" id="MobiDB-lite"/>
    </source>
</evidence>
<dbReference type="GO" id="GO:0005524">
    <property type="term" value="F:ATP binding"/>
    <property type="evidence" value="ECO:0007669"/>
    <property type="project" value="UniProtKB-KW"/>
</dbReference>
<dbReference type="OrthoDB" id="1741334at2759"/>
<dbReference type="GO" id="GO:0046872">
    <property type="term" value="F:metal ion binding"/>
    <property type="evidence" value="ECO:0007669"/>
    <property type="project" value="UniProtKB-KW"/>
</dbReference>
<dbReference type="FunFam" id="3.40.50.300:FF:001278">
    <property type="entry name" value="Iron-sulfur cluster carrier protein"/>
    <property type="match status" value="1"/>
</dbReference>
<keyword evidence="1" id="KW-0479">Metal-binding</keyword>
<evidence type="ECO:0000256" key="3">
    <source>
        <dbReference type="ARBA" id="ARBA00022840"/>
    </source>
</evidence>
<dbReference type="InterPro" id="IPR044304">
    <property type="entry name" value="NUBPL-like"/>
</dbReference>
<evidence type="ECO:0000313" key="9">
    <source>
        <dbReference type="Proteomes" id="UP000017559"/>
    </source>
</evidence>
<dbReference type="GO" id="GO:0140663">
    <property type="term" value="F:ATP-dependent FeS chaperone activity"/>
    <property type="evidence" value="ECO:0007669"/>
    <property type="project" value="InterPro"/>
</dbReference>
<evidence type="ECO:0000256" key="4">
    <source>
        <dbReference type="ARBA" id="ARBA00023004"/>
    </source>
</evidence>
<sequence>MRHCRPLLHQNPLGLPKNSASRLPPQLPRRGGIEPQRSLPNVRHVLLVSSCKGGVGKSTIATNLATALSSLRLRVGILDLDIFGPSIPTLMGLRNAAEPDLSPSGALLPVTNHAIPTMSMAYLLPPTSPSNPQEDTPVVWRGLMVQKAVQQLLFQVDWSFSGKYPSLDVLVVDLPPGTGDIPLSVGQLVKVDGTVLVTTPQDVSLADTRRGISMFRKLDIPLTGMVLNNAYYLCPTCTHPSPQYIFGSPSSFQSTAEALSLPVLAQLPLVPGVSAAGDRGVPYVLHTSQTRREDGKGGIEWYKGMQDVASRVWGKVQMTANARRDSEVGDG</sequence>
<accession>V2XFP2</accession>
<keyword evidence="9" id="KW-1185">Reference proteome</keyword>
<evidence type="ECO:0000256" key="6">
    <source>
        <dbReference type="ARBA" id="ARBA00024036"/>
    </source>
</evidence>
<dbReference type="GO" id="GO:0032981">
    <property type="term" value="P:mitochondrial respiratory chain complex I assembly"/>
    <property type="evidence" value="ECO:0007669"/>
    <property type="project" value="TreeGrafter"/>
</dbReference>
<dbReference type="SUPFAM" id="SSF52540">
    <property type="entry name" value="P-loop containing nucleoside triphosphate hydrolases"/>
    <property type="match status" value="1"/>
</dbReference>
<evidence type="ECO:0000256" key="5">
    <source>
        <dbReference type="ARBA" id="ARBA00023014"/>
    </source>
</evidence>
<dbReference type="KEGG" id="mrr:Moror_2534"/>
<dbReference type="InterPro" id="IPR019591">
    <property type="entry name" value="Mrp/NBP35_ATP-bd"/>
</dbReference>
<keyword evidence="2" id="KW-0547">Nucleotide-binding</keyword>
<dbReference type="GO" id="GO:0051539">
    <property type="term" value="F:4 iron, 4 sulfur cluster binding"/>
    <property type="evidence" value="ECO:0007669"/>
    <property type="project" value="TreeGrafter"/>
</dbReference>
<keyword evidence="5" id="KW-0411">Iron-sulfur</keyword>
<dbReference type="PANTHER" id="PTHR42961">
    <property type="entry name" value="IRON-SULFUR PROTEIN NUBPL"/>
    <property type="match status" value="1"/>
</dbReference>
<feature type="region of interest" description="Disordered" evidence="7">
    <location>
        <begin position="1"/>
        <end position="36"/>
    </location>
</feature>
<dbReference type="Pfam" id="PF10609">
    <property type="entry name" value="ParA"/>
    <property type="match status" value="1"/>
</dbReference>
<dbReference type="InterPro" id="IPR033756">
    <property type="entry name" value="YlxH/NBP35"/>
</dbReference>
<keyword evidence="3" id="KW-0067">ATP-binding</keyword>
<dbReference type="CDD" id="cd02037">
    <property type="entry name" value="Mrp_NBP35"/>
    <property type="match status" value="1"/>
</dbReference>
<evidence type="ECO:0000256" key="1">
    <source>
        <dbReference type="ARBA" id="ARBA00022723"/>
    </source>
</evidence>
<comment type="caution">
    <text evidence="8">The sequence shown here is derived from an EMBL/GenBank/DDBJ whole genome shotgun (WGS) entry which is preliminary data.</text>
</comment>
<gene>
    <name evidence="8" type="ORF">Moror_2534</name>
</gene>
<dbReference type="Proteomes" id="UP000017559">
    <property type="component" value="Unassembled WGS sequence"/>
</dbReference>
<name>V2XFP2_MONRO</name>
<organism evidence="8 9">
    <name type="scientific">Moniliophthora roreri (strain MCA 2997)</name>
    <name type="common">Cocoa frosty pod rot fungus</name>
    <name type="synonym">Crinipellis roreri</name>
    <dbReference type="NCBI Taxonomy" id="1381753"/>
    <lineage>
        <taxon>Eukaryota</taxon>
        <taxon>Fungi</taxon>
        <taxon>Dikarya</taxon>
        <taxon>Basidiomycota</taxon>
        <taxon>Agaricomycotina</taxon>
        <taxon>Agaricomycetes</taxon>
        <taxon>Agaricomycetidae</taxon>
        <taxon>Agaricales</taxon>
        <taxon>Marasmiineae</taxon>
        <taxon>Marasmiaceae</taxon>
        <taxon>Moniliophthora</taxon>
    </lineage>
</organism>
<proteinExistence type="inferred from homology"/>
<dbReference type="HOGENOM" id="CLU_024839_0_2_1"/>
<dbReference type="HAMAP" id="MF_02040">
    <property type="entry name" value="Mrp_NBP35"/>
    <property type="match status" value="1"/>
</dbReference>
<reference evidence="8 9" key="1">
    <citation type="journal article" date="2014" name="BMC Genomics">
        <title>Genome and secretome analysis of the hemibiotrophic fungal pathogen, Moniliophthora roreri, which causes frosty pod rot disease of cacao: mechanisms of the biotrophic and necrotrophic phases.</title>
        <authorList>
            <person name="Meinhardt L.W."/>
            <person name="Costa G.G.L."/>
            <person name="Thomazella D.P.T."/>
            <person name="Teixeira P.J.P.L."/>
            <person name="Carazzolle M.F."/>
            <person name="Schuster S.C."/>
            <person name="Carlson J.E."/>
            <person name="Guiltinan M.J."/>
            <person name="Mieczkowski P."/>
            <person name="Farmer A."/>
            <person name="Ramaraj T."/>
            <person name="Crozier J."/>
            <person name="Davis R.E."/>
            <person name="Shao J."/>
            <person name="Melnick R.L."/>
            <person name="Pereira G.A.G."/>
            <person name="Bailey B.A."/>
        </authorList>
    </citation>
    <scope>NUCLEOTIDE SEQUENCE [LARGE SCALE GENOMIC DNA]</scope>
    <source>
        <strain evidence="8 9">MCA 2997</strain>
    </source>
</reference>
<dbReference type="GO" id="GO:0005739">
    <property type="term" value="C:mitochondrion"/>
    <property type="evidence" value="ECO:0007669"/>
    <property type="project" value="TreeGrafter"/>
</dbReference>
<protein>
    <submittedName>
        <fullName evidence="8">Nucleotide binding</fullName>
    </submittedName>
</protein>
<evidence type="ECO:0000256" key="2">
    <source>
        <dbReference type="ARBA" id="ARBA00022741"/>
    </source>
</evidence>
<dbReference type="Gene3D" id="3.40.50.300">
    <property type="entry name" value="P-loop containing nucleotide triphosphate hydrolases"/>
    <property type="match status" value="1"/>
</dbReference>
<comment type="similarity">
    <text evidence="6">Belongs to the Mrp/NBP35 ATP-binding proteins family.</text>
</comment>
<keyword evidence="4" id="KW-0408">Iron</keyword>
<dbReference type="PANTHER" id="PTHR42961:SF2">
    <property type="entry name" value="IRON-SULFUR PROTEIN NUBPL"/>
    <property type="match status" value="1"/>
</dbReference>
<evidence type="ECO:0000313" key="8">
    <source>
        <dbReference type="EMBL" id="ESK91616.1"/>
    </source>
</evidence>